<dbReference type="Pfam" id="PF04311">
    <property type="entry name" value="DUF459"/>
    <property type="match status" value="1"/>
</dbReference>
<sequence length="429" mass="46850">MFRTRDAGKGSLVVRFAPVFAAAAAMLVTGFFATMAEAQEPVPRRTLMQRLFGGFAPQRRIYYEDPYEYPAQPRPRRIQKRRQPAAEQRRQQPAEQQRPRQQRAKPRVADAPPPVPVVEKSPDAKKVLVVGDFVAGSLGDGLKTAFEMTPGVVVETRANGSSGLVRDDYFNWPENLPVYVAELKPSVIVISLGANDRQAMRIGETNEALRTDLWTAEYRKRVNALAALARKDNLPLLWVGMPPFQSTAMTADMVTFNGIYREEAEKVGGQFIDIWDGFVDEQGKFVLTGSDINGQQVRLRGSDGINLTKAGKRKLAFYVEKDIRRLLGEAAADADVPGAGELKDLVVTAPLAHEDIVKTPPIGVTDPALDGATALLGAGAPQKGTGKSPRDLLVEKGEVPAAPVGRIDDFRLAKPATVISHPLLRNAQP</sequence>
<evidence type="ECO:0000313" key="2">
    <source>
        <dbReference type="EMBL" id="OAP37809.1"/>
    </source>
</evidence>
<dbReference type="GO" id="GO:0016788">
    <property type="term" value="F:hydrolase activity, acting on ester bonds"/>
    <property type="evidence" value="ECO:0007669"/>
    <property type="project" value="UniProtKB-ARBA"/>
</dbReference>
<proteinExistence type="predicted"/>
<comment type="caution">
    <text evidence="2">The sequence shown here is derived from an EMBL/GenBank/DDBJ whole genome shotgun (WGS) entry which is preliminary data.</text>
</comment>
<evidence type="ECO:0000313" key="3">
    <source>
        <dbReference type="Proteomes" id="UP000094025"/>
    </source>
</evidence>
<keyword evidence="3" id="KW-1185">Reference proteome</keyword>
<gene>
    <name evidence="2" type="ORF">AU381_13635</name>
</gene>
<dbReference type="InterPro" id="IPR007407">
    <property type="entry name" value="DUF459"/>
</dbReference>
<feature type="compositionally biased region" description="Basic residues" evidence="1">
    <location>
        <begin position="74"/>
        <end position="83"/>
    </location>
</feature>
<feature type="region of interest" description="Disordered" evidence="1">
    <location>
        <begin position="66"/>
        <end position="120"/>
    </location>
</feature>
<dbReference type="EMBL" id="LPUX01000062">
    <property type="protein sequence ID" value="OAP37809.1"/>
    <property type="molecule type" value="Genomic_DNA"/>
</dbReference>
<dbReference type="InterPro" id="IPR036514">
    <property type="entry name" value="SGNH_hydro_sf"/>
</dbReference>
<name>A0A178XRA6_9HYPH</name>
<dbReference type="CDD" id="cd01829">
    <property type="entry name" value="SGNH_hydrolase_peri2"/>
    <property type="match status" value="1"/>
</dbReference>
<dbReference type="RefSeq" id="WP_064243346.1">
    <property type="nucleotide sequence ID" value="NZ_LPUX01000062.1"/>
</dbReference>
<reference evidence="2 3" key="1">
    <citation type="journal article" date="2016" name="Int. J. Syst. Evol. Microbiol.">
        <title>Ensifer glycinis sp. nov., an novel rhizobial species associated with Glycine spp.</title>
        <authorList>
            <person name="Yan H."/>
            <person name="Yan J."/>
            <person name="Sui X.H."/>
            <person name="Wang E.T."/>
            <person name="Chen W.X."/>
            <person name="Zhang X.X."/>
            <person name="Chen W.F."/>
        </authorList>
    </citation>
    <scope>NUCLEOTIDE SEQUENCE [LARGE SCALE GENOMIC DNA]</scope>
    <source>
        <strain evidence="2 3">CCBAU 23380</strain>
    </source>
</reference>
<dbReference type="Proteomes" id="UP000094025">
    <property type="component" value="Unassembled WGS sequence"/>
</dbReference>
<dbReference type="Gene3D" id="3.40.50.1110">
    <property type="entry name" value="SGNH hydrolase"/>
    <property type="match status" value="1"/>
</dbReference>
<dbReference type="SUPFAM" id="SSF52266">
    <property type="entry name" value="SGNH hydrolase"/>
    <property type="match status" value="1"/>
</dbReference>
<evidence type="ECO:0000256" key="1">
    <source>
        <dbReference type="SAM" id="MobiDB-lite"/>
    </source>
</evidence>
<dbReference type="STRING" id="1472378.AU381_13635"/>
<protein>
    <recommendedName>
        <fullName evidence="4">SGNH hydrolase-type esterase domain-containing protein</fullName>
    </recommendedName>
</protein>
<dbReference type="OrthoDB" id="9805649at2"/>
<evidence type="ECO:0008006" key="4">
    <source>
        <dbReference type="Google" id="ProtNLM"/>
    </source>
</evidence>
<dbReference type="AlphaFoldDB" id="A0A178XRA6"/>
<organism evidence="2 3">
    <name type="scientific">Sinorhizobium glycinis</name>
    <dbReference type="NCBI Taxonomy" id="1472378"/>
    <lineage>
        <taxon>Bacteria</taxon>
        <taxon>Pseudomonadati</taxon>
        <taxon>Pseudomonadota</taxon>
        <taxon>Alphaproteobacteria</taxon>
        <taxon>Hyphomicrobiales</taxon>
        <taxon>Rhizobiaceae</taxon>
        <taxon>Sinorhizobium/Ensifer group</taxon>
        <taxon>Sinorhizobium</taxon>
    </lineage>
</organism>
<accession>A0A178XRA6</accession>